<dbReference type="AlphaFoldDB" id="A0A5C6P0U3"/>
<organism evidence="1 2">
    <name type="scientific">Takifugu flavidus</name>
    <name type="common">sansaifugu</name>
    <dbReference type="NCBI Taxonomy" id="433684"/>
    <lineage>
        <taxon>Eukaryota</taxon>
        <taxon>Metazoa</taxon>
        <taxon>Chordata</taxon>
        <taxon>Craniata</taxon>
        <taxon>Vertebrata</taxon>
        <taxon>Euteleostomi</taxon>
        <taxon>Actinopterygii</taxon>
        <taxon>Neopterygii</taxon>
        <taxon>Teleostei</taxon>
        <taxon>Neoteleostei</taxon>
        <taxon>Acanthomorphata</taxon>
        <taxon>Eupercaria</taxon>
        <taxon>Tetraodontiformes</taxon>
        <taxon>Tetradontoidea</taxon>
        <taxon>Tetraodontidae</taxon>
        <taxon>Takifugu</taxon>
    </lineage>
</organism>
<evidence type="ECO:0000313" key="1">
    <source>
        <dbReference type="EMBL" id="TWW73394.1"/>
    </source>
</evidence>
<evidence type="ECO:0000313" key="2">
    <source>
        <dbReference type="Proteomes" id="UP000324091"/>
    </source>
</evidence>
<gene>
    <name evidence="1" type="ORF">D4764_15G0007880</name>
</gene>
<keyword evidence="2" id="KW-1185">Reference proteome</keyword>
<accession>A0A5C6P0U3</accession>
<dbReference type="Proteomes" id="UP000324091">
    <property type="component" value="Chromosome 15"/>
</dbReference>
<protein>
    <submittedName>
        <fullName evidence="1">Uncharacterized protein</fullName>
    </submittedName>
</protein>
<dbReference type="EMBL" id="RHFK02000007">
    <property type="protein sequence ID" value="TWW73394.1"/>
    <property type="molecule type" value="Genomic_DNA"/>
</dbReference>
<name>A0A5C6P0U3_9TELE</name>
<proteinExistence type="predicted"/>
<comment type="caution">
    <text evidence="1">The sequence shown here is derived from an EMBL/GenBank/DDBJ whole genome shotgun (WGS) entry which is preliminary data.</text>
</comment>
<sequence length="102" mass="11635">MTGKEGLRAGMLEIKIVLGALNQWDVRLQLKLMRPKLSVSRETWDDHIARMRALFEIGIGEPHSQLGQGPDSWTTDKCAWMELFGRPSLQVWLINLMSQVMA</sequence>
<reference evidence="1 2" key="1">
    <citation type="submission" date="2019-04" db="EMBL/GenBank/DDBJ databases">
        <title>Chromosome genome assembly for Takifugu flavidus.</title>
        <authorList>
            <person name="Xiao S."/>
        </authorList>
    </citation>
    <scope>NUCLEOTIDE SEQUENCE [LARGE SCALE GENOMIC DNA]</scope>
    <source>
        <strain evidence="1">HTHZ2018</strain>
        <tissue evidence="1">Muscle</tissue>
    </source>
</reference>